<dbReference type="Pfam" id="PF22458">
    <property type="entry name" value="RsmF-B_ferredox"/>
    <property type="match status" value="1"/>
</dbReference>
<dbReference type="Gene3D" id="1.10.940.10">
    <property type="entry name" value="NusB-like"/>
    <property type="match status" value="1"/>
</dbReference>
<keyword evidence="6 13" id="KW-0489">Methyltransferase</keyword>
<evidence type="ECO:0000256" key="10">
    <source>
        <dbReference type="ARBA" id="ARBA00030399"/>
    </source>
</evidence>
<dbReference type="InterPro" id="IPR023267">
    <property type="entry name" value="RCMT"/>
</dbReference>
<dbReference type="InterPro" id="IPR001678">
    <property type="entry name" value="MeTrfase_RsmB-F_NOP2_dom"/>
</dbReference>
<dbReference type="InterPro" id="IPR006027">
    <property type="entry name" value="NusB_RsmB_TIM44"/>
</dbReference>
<dbReference type="PRINTS" id="PR02008">
    <property type="entry name" value="RCMTFAMILY"/>
</dbReference>
<gene>
    <name evidence="15" type="primary">rsmB</name>
    <name evidence="15" type="ORF">IAD22_03150</name>
</gene>
<evidence type="ECO:0000313" key="16">
    <source>
        <dbReference type="Proteomes" id="UP000824118"/>
    </source>
</evidence>
<comment type="function">
    <text evidence="1">Specifically methylates the cytosine at position 967 (m5C967) of 16S rRNA.</text>
</comment>
<dbReference type="Pfam" id="PF01029">
    <property type="entry name" value="NusB"/>
    <property type="match status" value="1"/>
</dbReference>
<evidence type="ECO:0000256" key="11">
    <source>
        <dbReference type="ARBA" id="ARBA00031088"/>
    </source>
</evidence>
<evidence type="ECO:0000256" key="9">
    <source>
        <dbReference type="ARBA" id="ARBA00022884"/>
    </source>
</evidence>
<evidence type="ECO:0000256" key="2">
    <source>
        <dbReference type="ARBA" id="ARBA00004496"/>
    </source>
</evidence>
<evidence type="ECO:0000256" key="12">
    <source>
        <dbReference type="ARBA" id="ARBA00047283"/>
    </source>
</evidence>
<dbReference type="NCBIfam" id="TIGR00563">
    <property type="entry name" value="rsmB"/>
    <property type="match status" value="1"/>
</dbReference>
<keyword evidence="8 13" id="KW-0949">S-adenosyl-L-methionine</keyword>
<comment type="similarity">
    <text evidence="13">Belongs to the class I-like SAM-binding methyltransferase superfamily. RsmB/NOP family.</text>
</comment>
<dbReference type="EMBL" id="DVNG01000041">
    <property type="protein sequence ID" value="HIU49992.1"/>
    <property type="molecule type" value="Genomic_DNA"/>
</dbReference>
<dbReference type="PANTHER" id="PTHR22807:SF53">
    <property type="entry name" value="RIBOSOMAL RNA SMALL SUBUNIT METHYLTRANSFERASE B-RELATED"/>
    <property type="match status" value="1"/>
</dbReference>
<evidence type="ECO:0000256" key="8">
    <source>
        <dbReference type="ARBA" id="ARBA00022691"/>
    </source>
</evidence>
<evidence type="ECO:0000313" key="15">
    <source>
        <dbReference type="EMBL" id="HIU49992.1"/>
    </source>
</evidence>
<dbReference type="InterPro" id="IPR035926">
    <property type="entry name" value="NusB-like_sf"/>
</dbReference>
<dbReference type="GO" id="GO:0005737">
    <property type="term" value="C:cytoplasm"/>
    <property type="evidence" value="ECO:0007669"/>
    <property type="project" value="UniProtKB-SubCell"/>
</dbReference>
<comment type="catalytic activity">
    <reaction evidence="12">
        <text>cytidine(967) in 16S rRNA + S-adenosyl-L-methionine = 5-methylcytidine(967) in 16S rRNA + S-adenosyl-L-homocysteine + H(+)</text>
        <dbReference type="Rhea" id="RHEA:42748"/>
        <dbReference type="Rhea" id="RHEA-COMP:10219"/>
        <dbReference type="Rhea" id="RHEA-COMP:10220"/>
        <dbReference type="ChEBI" id="CHEBI:15378"/>
        <dbReference type="ChEBI" id="CHEBI:57856"/>
        <dbReference type="ChEBI" id="CHEBI:59789"/>
        <dbReference type="ChEBI" id="CHEBI:74483"/>
        <dbReference type="ChEBI" id="CHEBI:82748"/>
        <dbReference type="EC" id="2.1.1.176"/>
    </reaction>
</comment>
<dbReference type="EC" id="2.1.1.176" evidence="3"/>
<accession>A0A9D1LXU7</accession>
<feature type="domain" description="SAM-dependent MTase RsmB/NOP-type" evidence="14">
    <location>
        <begin position="176"/>
        <end position="449"/>
    </location>
</feature>
<comment type="caution">
    <text evidence="15">The sequence shown here is derived from an EMBL/GenBank/DDBJ whole genome shotgun (WGS) entry which is preliminary data.</text>
</comment>
<reference evidence="15" key="2">
    <citation type="journal article" date="2021" name="PeerJ">
        <title>Extensive microbial diversity within the chicken gut microbiome revealed by metagenomics and culture.</title>
        <authorList>
            <person name="Gilroy R."/>
            <person name="Ravi A."/>
            <person name="Getino M."/>
            <person name="Pursley I."/>
            <person name="Horton D.L."/>
            <person name="Alikhan N.F."/>
            <person name="Baker D."/>
            <person name="Gharbi K."/>
            <person name="Hall N."/>
            <person name="Watson M."/>
            <person name="Adriaenssens E.M."/>
            <person name="Foster-Nyarko E."/>
            <person name="Jarju S."/>
            <person name="Secka A."/>
            <person name="Antonio M."/>
            <person name="Oren A."/>
            <person name="Chaudhuri R.R."/>
            <person name="La Ragione R."/>
            <person name="Hildebrand F."/>
            <person name="Pallen M.J."/>
        </authorList>
    </citation>
    <scope>NUCLEOTIDE SEQUENCE</scope>
    <source>
        <strain evidence="15">ChiGjej1B1-1684</strain>
    </source>
</reference>
<dbReference type="PROSITE" id="PS51686">
    <property type="entry name" value="SAM_MT_RSMB_NOP"/>
    <property type="match status" value="1"/>
</dbReference>
<keyword evidence="4" id="KW-0963">Cytoplasm</keyword>
<dbReference type="Pfam" id="PF01189">
    <property type="entry name" value="Methyltr_RsmB-F"/>
    <property type="match status" value="1"/>
</dbReference>
<keyword evidence="9 13" id="KW-0694">RNA-binding</keyword>
<dbReference type="InterPro" id="IPR004573">
    <property type="entry name" value="rRNA_ssu_MeTfrase_B"/>
</dbReference>
<evidence type="ECO:0000256" key="13">
    <source>
        <dbReference type="PROSITE-ProRule" id="PRU01023"/>
    </source>
</evidence>
<dbReference type="GO" id="GO:0006355">
    <property type="term" value="P:regulation of DNA-templated transcription"/>
    <property type="evidence" value="ECO:0007669"/>
    <property type="project" value="InterPro"/>
</dbReference>
<dbReference type="InterPro" id="IPR054728">
    <property type="entry name" value="RsmB-like_ferredoxin"/>
</dbReference>
<dbReference type="InterPro" id="IPR049560">
    <property type="entry name" value="MeTrfase_RsmB-F_NOP2_cat"/>
</dbReference>
<evidence type="ECO:0000256" key="7">
    <source>
        <dbReference type="ARBA" id="ARBA00022679"/>
    </source>
</evidence>
<dbReference type="SUPFAM" id="SSF48013">
    <property type="entry name" value="NusB-like"/>
    <property type="match status" value="1"/>
</dbReference>
<reference evidence="15" key="1">
    <citation type="submission" date="2020-10" db="EMBL/GenBank/DDBJ databases">
        <authorList>
            <person name="Gilroy R."/>
        </authorList>
    </citation>
    <scope>NUCLEOTIDE SEQUENCE</scope>
    <source>
        <strain evidence="15">ChiGjej1B1-1684</strain>
    </source>
</reference>
<name>A0A9D1LXU7_9FIRM</name>
<dbReference type="CDD" id="cd02440">
    <property type="entry name" value="AdoMet_MTases"/>
    <property type="match status" value="1"/>
</dbReference>
<feature type="binding site" evidence="13">
    <location>
        <begin position="265"/>
        <end position="271"/>
    </location>
    <ligand>
        <name>S-adenosyl-L-methionine</name>
        <dbReference type="ChEBI" id="CHEBI:59789"/>
    </ligand>
</feature>
<dbReference type="NCBIfam" id="NF011494">
    <property type="entry name" value="PRK14902.1"/>
    <property type="match status" value="1"/>
</dbReference>
<comment type="subcellular location">
    <subcellularLocation>
        <location evidence="2">Cytoplasm</location>
    </subcellularLocation>
</comment>
<feature type="binding site" evidence="13">
    <location>
        <position position="334"/>
    </location>
    <ligand>
        <name>S-adenosyl-L-methionine</name>
        <dbReference type="ChEBI" id="CHEBI:59789"/>
    </ligand>
</feature>
<dbReference type="InterPro" id="IPR029063">
    <property type="entry name" value="SAM-dependent_MTases_sf"/>
</dbReference>
<dbReference type="AlphaFoldDB" id="A0A9D1LXU7"/>
<feature type="binding site" evidence="13">
    <location>
        <position position="289"/>
    </location>
    <ligand>
        <name>S-adenosyl-L-methionine</name>
        <dbReference type="ChEBI" id="CHEBI:59789"/>
    </ligand>
</feature>
<evidence type="ECO:0000259" key="14">
    <source>
        <dbReference type="PROSITE" id="PS51686"/>
    </source>
</evidence>
<evidence type="ECO:0000256" key="3">
    <source>
        <dbReference type="ARBA" id="ARBA00012140"/>
    </source>
</evidence>
<evidence type="ECO:0000256" key="5">
    <source>
        <dbReference type="ARBA" id="ARBA00022552"/>
    </source>
</evidence>
<sequence length="449" mass="50639">MMAQNSSINPRTLAFNILYKVSEDKAYSNIAVNTMLKESGLSGLDSAFVSAIVYGVLEKQITIDYIIRQYSNLPMRKIEIKTLIILRMGIYQMLFMDKVPDSAAVNESVKIAKKKGLMKSCGFINAVLRNFVRADKKYSLPPENERVKYLSVEYSCPESLISQWLDAYGYDVTVDMLKSLEGRPPVTVKVNTLKITLEELIKVFEEEGVKAERNLIPHSLNIKFSGSIENLKSFKEGYFHVQDGAGTLCALTANPKRGDVVYDICSAPGGKAFSMAEIMENKGELYCFDLYEHKLRLIEKGAKRLGLNIIKTAVRNGANPQNKEEKPADVILCDVPCSGTGILRRKPEIRYKDNQYYENLTDIQYKILTESAKLLKEGGKLVYSTCTLNPLENTNVVKRFLEENKNFSGKALELPKDIKRTIKEEEYEITLFPQTNGTDGFYIALLQKG</sequence>
<evidence type="ECO:0000256" key="1">
    <source>
        <dbReference type="ARBA" id="ARBA00002724"/>
    </source>
</evidence>
<dbReference type="Gene3D" id="3.40.50.150">
    <property type="entry name" value="Vaccinia Virus protein VP39"/>
    <property type="match status" value="1"/>
</dbReference>
<dbReference type="Gene3D" id="3.30.70.1170">
    <property type="entry name" value="Sun protein, domain 3"/>
    <property type="match status" value="1"/>
</dbReference>
<dbReference type="GO" id="GO:0008649">
    <property type="term" value="F:rRNA methyltransferase activity"/>
    <property type="evidence" value="ECO:0007669"/>
    <property type="project" value="InterPro"/>
</dbReference>
<dbReference type="SUPFAM" id="SSF53335">
    <property type="entry name" value="S-adenosyl-L-methionine-dependent methyltransferases"/>
    <property type="match status" value="1"/>
</dbReference>
<dbReference type="Proteomes" id="UP000824118">
    <property type="component" value="Unassembled WGS sequence"/>
</dbReference>
<protein>
    <recommendedName>
        <fullName evidence="3">16S rRNA (cytosine(967)-C(5))-methyltransferase</fullName>
        <ecNumber evidence="3">2.1.1.176</ecNumber>
    </recommendedName>
    <alternativeName>
        <fullName evidence="10">16S rRNA m5C967 methyltransferase</fullName>
    </alternativeName>
    <alternativeName>
        <fullName evidence="11">rRNA (cytosine-C(5)-)-methyltransferase RsmB</fullName>
    </alternativeName>
</protein>
<evidence type="ECO:0000256" key="6">
    <source>
        <dbReference type="ARBA" id="ARBA00022603"/>
    </source>
</evidence>
<dbReference type="PANTHER" id="PTHR22807">
    <property type="entry name" value="NOP2 YEAST -RELATED NOL1/NOP2/FMU SUN DOMAIN-CONTAINING"/>
    <property type="match status" value="1"/>
</dbReference>
<feature type="active site" description="Nucleophile" evidence="13">
    <location>
        <position position="386"/>
    </location>
</feature>
<organism evidence="15 16">
    <name type="scientific">Candidatus Limousia pullorum</name>
    <dbReference type="NCBI Taxonomy" id="2840860"/>
    <lineage>
        <taxon>Bacteria</taxon>
        <taxon>Bacillati</taxon>
        <taxon>Bacillota</taxon>
        <taxon>Clostridia</taxon>
        <taxon>Eubacteriales</taxon>
        <taxon>Oscillospiraceae</taxon>
        <taxon>Oscillospiraceae incertae sedis</taxon>
        <taxon>Candidatus Limousia</taxon>
    </lineage>
</organism>
<comment type="caution">
    <text evidence="13">Lacks conserved residue(s) required for the propagation of feature annotation.</text>
</comment>
<keyword evidence="7 13" id="KW-0808">Transferase</keyword>
<evidence type="ECO:0000256" key="4">
    <source>
        <dbReference type="ARBA" id="ARBA00022490"/>
    </source>
</evidence>
<dbReference type="GO" id="GO:0003723">
    <property type="term" value="F:RNA binding"/>
    <property type="evidence" value="ECO:0007669"/>
    <property type="project" value="UniProtKB-UniRule"/>
</dbReference>
<proteinExistence type="inferred from homology"/>
<keyword evidence="5" id="KW-0698">rRNA processing</keyword>